<dbReference type="Proteomes" id="UP000036834">
    <property type="component" value="Unassembled WGS sequence"/>
</dbReference>
<dbReference type="PANTHER" id="PTHR35800:SF1">
    <property type="entry name" value="RNA-BINDING PROTEIN KHPB"/>
    <property type="match status" value="1"/>
</dbReference>
<proteinExistence type="inferred from homology"/>
<comment type="function">
    <text evidence="6">A probable RNA chaperone. Forms a complex with KhpA which binds to cellular RNA and controls its expression. Plays a role in peptidoglycan (PG) homeostasis and cell length regulation.</text>
</comment>
<evidence type="ECO:0000256" key="6">
    <source>
        <dbReference type="HAMAP-Rule" id="MF_00867"/>
    </source>
</evidence>
<comment type="subunit">
    <text evidence="6">Forms a complex with KhpA.</text>
</comment>
<dbReference type="SMART" id="SM00393">
    <property type="entry name" value="R3H"/>
    <property type="match status" value="1"/>
</dbReference>
<dbReference type="InterPro" id="IPR001374">
    <property type="entry name" value="R3H_dom"/>
</dbReference>
<evidence type="ECO:0000256" key="3">
    <source>
        <dbReference type="ARBA" id="ARBA00022960"/>
    </source>
</evidence>
<evidence type="ECO:0000313" key="8">
    <source>
        <dbReference type="EMBL" id="GED67065.1"/>
    </source>
</evidence>
<dbReference type="GO" id="GO:0003723">
    <property type="term" value="F:RNA binding"/>
    <property type="evidence" value="ECO:0007669"/>
    <property type="project" value="UniProtKB-UniRule"/>
</dbReference>
<dbReference type="PATRIC" id="fig|54915.3.peg.3490"/>
<dbReference type="InterPro" id="IPR034079">
    <property type="entry name" value="R3H_KhpB"/>
</dbReference>
<comment type="domain">
    <text evidence="6">Has an N-terminal Jag-N domain and 2 RNA-binding domains (KH and R3H).</text>
</comment>
<protein>
    <recommendedName>
        <fullName evidence="6">RNA-binding protein KhpB</fullName>
    </recommendedName>
    <alternativeName>
        <fullName evidence="6">RNA-binding protein EloR</fullName>
    </alternativeName>
</protein>
<accession>A0A0K9YRS3</accession>
<dbReference type="CDD" id="cd02644">
    <property type="entry name" value="R3H_jag"/>
    <property type="match status" value="1"/>
</dbReference>
<reference evidence="10" key="1">
    <citation type="submission" date="2015-07" db="EMBL/GenBank/DDBJ databases">
        <title>Genome sequencing project for genomic taxonomy and phylogenomics of Bacillus-like bacteria.</title>
        <authorList>
            <person name="Liu B."/>
            <person name="Wang J."/>
            <person name="Zhu Y."/>
            <person name="Liu G."/>
            <person name="Chen Q."/>
            <person name="Chen Z."/>
            <person name="Lan J."/>
            <person name="Che J."/>
            <person name="Ge C."/>
            <person name="Shi H."/>
            <person name="Pan Z."/>
            <person name="Liu X."/>
        </authorList>
    </citation>
    <scope>NUCLEOTIDE SEQUENCE [LARGE SCALE GENOMIC DNA]</scope>
    <source>
        <strain evidence="10">DSM 9887</strain>
    </source>
</reference>
<evidence type="ECO:0000313" key="9">
    <source>
        <dbReference type="EMBL" id="KNB71423.1"/>
    </source>
</evidence>
<keyword evidence="11" id="KW-1185">Reference proteome</keyword>
<dbReference type="EMBL" id="LGIQ01000009">
    <property type="protein sequence ID" value="KNB71423.1"/>
    <property type="molecule type" value="Genomic_DNA"/>
</dbReference>
<dbReference type="GO" id="GO:0009252">
    <property type="term" value="P:peptidoglycan biosynthetic process"/>
    <property type="evidence" value="ECO:0007669"/>
    <property type="project" value="UniProtKB-UniRule"/>
</dbReference>
<name>A0A0K9YRS3_9BACL</name>
<dbReference type="GO" id="GO:0005737">
    <property type="term" value="C:cytoplasm"/>
    <property type="evidence" value="ECO:0007669"/>
    <property type="project" value="UniProtKB-SubCell"/>
</dbReference>
<dbReference type="EMBL" id="BJON01000003">
    <property type="protein sequence ID" value="GED67065.1"/>
    <property type="molecule type" value="Genomic_DNA"/>
</dbReference>
<comment type="subcellular location">
    <subcellularLocation>
        <location evidence="6">Cytoplasm</location>
    </subcellularLocation>
</comment>
<dbReference type="Pfam" id="PF13083">
    <property type="entry name" value="KH_KhpA-B"/>
    <property type="match status" value="1"/>
</dbReference>
<evidence type="ECO:0000256" key="1">
    <source>
        <dbReference type="ARBA" id="ARBA00022490"/>
    </source>
</evidence>
<reference evidence="8 11" key="3">
    <citation type="submission" date="2019-06" db="EMBL/GenBank/DDBJ databases">
        <title>Whole genome shotgun sequence of Brevibacillus reuszeri NBRC 15719.</title>
        <authorList>
            <person name="Hosoyama A."/>
            <person name="Uohara A."/>
            <person name="Ohji S."/>
            <person name="Ichikawa N."/>
        </authorList>
    </citation>
    <scope>NUCLEOTIDE SEQUENCE [LARGE SCALE GENOMIC DNA]</scope>
    <source>
        <strain evidence="8 11">NBRC 15719</strain>
    </source>
</reference>
<comment type="similarity">
    <text evidence="6">Belongs to the KhpB RNA-binding protein family.</text>
</comment>
<dbReference type="GO" id="GO:0071555">
    <property type="term" value="P:cell wall organization"/>
    <property type="evidence" value="ECO:0007669"/>
    <property type="project" value="UniProtKB-KW"/>
</dbReference>
<reference evidence="9" key="2">
    <citation type="submission" date="2015-07" db="EMBL/GenBank/DDBJ databases">
        <title>MeaNS - Measles Nucleotide Surveillance Program.</title>
        <authorList>
            <person name="Tran T."/>
            <person name="Druce J."/>
        </authorList>
    </citation>
    <scope>NUCLEOTIDE SEQUENCE</scope>
    <source>
        <strain evidence="9">DSM 9887</strain>
    </source>
</reference>
<dbReference type="Gene3D" id="3.30.1370.50">
    <property type="entry name" value="R3H-like domain"/>
    <property type="match status" value="1"/>
</dbReference>
<dbReference type="NCBIfam" id="NF041568">
    <property type="entry name" value="Jag_EloR"/>
    <property type="match status" value="1"/>
</dbReference>
<dbReference type="Proteomes" id="UP000319578">
    <property type="component" value="Unassembled WGS sequence"/>
</dbReference>
<dbReference type="PROSITE" id="PS51061">
    <property type="entry name" value="R3H"/>
    <property type="match status" value="1"/>
</dbReference>
<dbReference type="HAMAP" id="MF_00867">
    <property type="entry name" value="KhpB"/>
    <property type="match status" value="1"/>
</dbReference>
<evidence type="ECO:0000256" key="5">
    <source>
        <dbReference type="ARBA" id="ARBA00023316"/>
    </source>
</evidence>
<dbReference type="InterPro" id="IPR038008">
    <property type="entry name" value="Jag_KH"/>
</dbReference>
<feature type="domain" description="R3H" evidence="7">
    <location>
        <begin position="140"/>
        <end position="206"/>
    </location>
</feature>
<keyword evidence="1 6" id="KW-0963">Cytoplasm</keyword>
<dbReference type="InterPro" id="IPR032782">
    <property type="entry name" value="KhpB_N"/>
</dbReference>
<feature type="region of interest" description="Jag_N domain" evidence="6">
    <location>
        <begin position="5"/>
        <end position="55"/>
    </location>
</feature>
<dbReference type="SUPFAM" id="SSF82708">
    <property type="entry name" value="R3H domain"/>
    <property type="match status" value="1"/>
</dbReference>
<dbReference type="RefSeq" id="WP_049740460.1">
    <property type="nucleotide sequence ID" value="NZ_BJON01000003.1"/>
</dbReference>
<dbReference type="InterPro" id="IPR036867">
    <property type="entry name" value="R3H_dom_sf"/>
</dbReference>
<evidence type="ECO:0000259" key="7">
    <source>
        <dbReference type="PROSITE" id="PS51061"/>
    </source>
</evidence>
<organism evidence="9 10">
    <name type="scientific">Brevibacillus reuszeri</name>
    <dbReference type="NCBI Taxonomy" id="54915"/>
    <lineage>
        <taxon>Bacteria</taxon>
        <taxon>Bacillati</taxon>
        <taxon>Bacillota</taxon>
        <taxon>Bacilli</taxon>
        <taxon>Bacillales</taxon>
        <taxon>Paenibacillaceae</taxon>
        <taxon>Brevibacillus</taxon>
    </lineage>
</organism>
<dbReference type="GO" id="GO:0003677">
    <property type="term" value="F:DNA binding"/>
    <property type="evidence" value="ECO:0007669"/>
    <property type="project" value="UniProtKB-KW"/>
</dbReference>
<keyword evidence="2 6" id="KW-0694">RNA-binding</keyword>
<keyword evidence="5 6" id="KW-0961">Cell wall biogenesis/degradation</keyword>
<dbReference type="InterPro" id="IPR015946">
    <property type="entry name" value="KH_dom-like_a/b"/>
</dbReference>
<evidence type="ECO:0000256" key="4">
    <source>
        <dbReference type="ARBA" id="ARBA00023186"/>
    </source>
</evidence>
<dbReference type="Pfam" id="PF14804">
    <property type="entry name" value="Jag_N"/>
    <property type="match status" value="1"/>
</dbReference>
<dbReference type="PANTHER" id="PTHR35800">
    <property type="entry name" value="PROTEIN JAG"/>
    <property type="match status" value="1"/>
</dbReference>
<dbReference type="Gene3D" id="3.30.300.20">
    <property type="match status" value="1"/>
</dbReference>
<dbReference type="Gene3D" id="3.30.30.80">
    <property type="entry name" value="probable RNA-binding protein from clostridium symbiosum atcc 14940"/>
    <property type="match status" value="1"/>
</dbReference>
<dbReference type="InterPro" id="IPR039247">
    <property type="entry name" value="KhpB"/>
</dbReference>
<dbReference type="Pfam" id="PF01424">
    <property type="entry name" value="R3H"/>
    <property type="match status" value="1"/>
</dbReference>
<dbReference type="GO" id="GO:0008360">
    <property type="term" value="P:regulation of cell shape"/>
    <property type="evidence" value="ECO:0007669"/>
    <property type="project" value="UniProtKB-KW"/>
</dbReference>
<dbReference type="STRING" id="54915.ADS79_21835"/>
<keyword evidence="9" id="KW-0238">DNA-binding</keyword>
<dbReference type="CDD" id="cd02414">
    <property type="entry name" value="KH-II_Jag"/>
    <property type="match status" value="1"/>
</dbReference>
<dbReference type="OrthoDB" id="9794483at2"/>
<dbReference type="InterPro" id="IPR038247">
    <property type="entry name" value="Jag_N_dom_sf"/>
</dbReference>
<dbReference type="AlphaFoldDB" id="A0A0K9YRS3"/>
<evidence type="ECO:0000313" key="11">
    <source>
        <dbReference type="Proteomes" id="UP000319578"/>
    </source>
</evidence>
<comment type="caution">
    <text evidence="9">The sequence shown here is derived from an EMBL/GenBank/DDBJ whole genome shotgun (WGS) entry which is preliminary data.</text>
</comment>
<keyword evidence="4 6" id="KW-0143">Chaperone</keyword>
<keyword evidence="3 6" id="KW-0133">Cell shape</keyword>
<gene>
    <name evidence="6" type="primary">khpB</name>
    <name evidence="6" type="synonym">eloR</name>
    <name evidence="9" type="ORF">ADS79_21835</name>
    <name evidence="8" type="ORF">BRE01_07670</name>
</gene>
<sequence length="209" mass="23412">MKKVVATAKTIDDAVQKALLELGVPREKASVRVLEEPSRGLFGLIGAKDAKVEVEFHFDPVAQGHDFLQDVLSNMKVNAKVETRSTEEGMLFDIQGTNLGIIIGRRGQTLDSLQYLVNVVANRHAVKHVRITLDAENYRLRRKETLEQLADRVAKKALSTKRDVRLEPMSAAERKVIHAFLQKRADVVTFSEGDEPNRYIVIGPKEASR</sequence>
<dbReference type="SMART" id="SM01245">
    <property type="entry name" value="Jag_N"/>
    <property type="match status" value="1"/>
</dbReference>
<evidence type="ECO:0000313" key="10">
    <source>
        <dbReference type="Proteomes" id="UP000036834"/>
    </source>
</evidence>
<evidence type="ECO:0000256" key="2">
    <source>
        <dbReference type="ARBA" id="ARBA00022884"/>
    </source>
</evidence>